<reference evidence="3" key="1">
    <citation type="submission" date="2017-03" db="EMBL/GenBank/DDBJ databases">
        <title>Phytopthora megakarya and P. palmivora, two closely related causual agents of cacao black pod achieved similar genome size and gene model numbers by different mechanisms.</title>
        <authorList>
            <person name="Ali S."/>
            <person name="Shao J."/>
            <person name="Larry D.J."/>
            <person name="Kronmiller B."/>
            <person name="Shen D."/>
            <person name="Strem M.D."/>
            <person name="Melnick R.L."/>
            <person name="Guiltinan M.J."/>
            <person name="Tyler B.M."/>
            <person name="Meinhardt L.W."/>
            <person name="Bailey B.A."/>
        </authorList>
    </citation>
    <scope>NUCLEOTIDE SEQUENCE [LARGE SCALE GENOMIC DNA]</scope>
    <source>
        <strain evidence="3">zdho120</strain>
    </source>
</reference>
<sequence>MTTAIKNAAASAGKNPRLYGTHSMHSGGATEMCRPPRDKTLRTMEVGLLRAVYKDGRRDNIQLIIEDGRYRPYSSGKDGYTPINGATPRRTPRLEFLTALNILTTAPKRAI</sequence>
<name>A0A225WCW6_9STRA</name>
<keyword evidence="3" id="KW-1185">Reference proteome</keyword>
<protein>
    <submittedName>
        <fullName evidence="2">Uncharacterized protein</fullName>
    </submittedName>
</protein>
<accession>A0A225WCW6</accession>
<evidence type="ECO:0000313" key="3">
    <source>
        <dbReference type="Proteomes" id="UP000198211"/>
    </source>
</evidence>
<dbReference type="Proteomes" id="UP000198211">
    <property type="component" value="Unassembled WGS sequence"/>
</dbReference>
<proteinExistence type="predicted"/>
<evidence type="ECO:0000256" key="1">
    <source>
        <dbReference type="SAM" id="MobiDB-lite"/>
    </source>
</evidence>
<organism evidence="2 3">
    <name type="scientific">Phytophthora megakarya</name>
    <dbReference type="NCBI Taxonomy" id="4795"/>
    <lineage>
        <taxon>Eukaryota</taxon>
        <taxon>Sar</taxon>
        <taxon>Stramenopiles</taxon>
        <taxon>Oomycota</taxon>
        <taxon>Peronosporomycetes</taxon>
        <taxon>Peronosporales</taxon>
        <taxon>Peronosporaceae</taxon>
        <taxon>Phytophthora</taxon>
    </lineage>
</organism>
<dbReference type="AlphaFoldDB" id="A0A225WCW6"/>
<gene>
    <name evidence="2" type="ORF">PHMEG_00010770</name>
</gene>
<evidence type="ECO:0000313" key="2">
    <source>
        <dbReference type="EMBL" id="OWZ15563.1"/>
    </source>
</evidence>
<comment type="caution">
    <text evidence="2">The sequence shown here is derived from an EMBL/GenBank/DDBJ whole genome shotgun (WGS) entry which is preliminary data.</text>
</comment>
<dbReference type="OrthoDB" id="167975at2759"/>
<feature type="region of interest" description="Disordered" evidence="1">
    <location>
        <begin position="1"/>
        <end position="37"/>
    </location>
</feature>
<dbReference type="EMBL" id="NBNE01001099">
    <property type="protein sequence ID" value="OWZ15563.1"/>
    <property type="molecule type" value="Genomic_DNA"/>
</dbReference>